<dbReference type="PANTHER" id="PTHR43357">
    <property type="entry name" value="INNER MEMBRANE ABC TRANSPORTER PERMEASE PROTEIN YDCV"/>
    <property type="match status" value="1"/>
</dbReference>
<evidence type="ECO:0000256" key="7">
    <source>
        <dbReference type="ARBA" id="ARBA00023136"/>
    </source>
</evidence>
<keyword evidence="2 8" id="KW-0813">Transport</keyword>
<feature type="transmembrane region" description="Helical" evidence="8">
    <location>
        <begin position="324"/>
        <end position="346"/>
    </location>
</feature>
<dbReference type="GO" id="GO:0005886">
    <property type="term" value="C:plasma membrane"/>
    <property type="evidence" value="ECO:0007669"/>
    <property type="project" value="UniProtKB-SubCell"/>
</dbReference>
<comment type="subcellular location">
    <subcellularLocation>
        <location evidence="1">Cell inner membrane</location>
        <topology evidence="1">Multi-pass membrane protein</topology>
    </subcellularLocation>
    <subcellularLocation>
        <location evidence="8">Cell membrane</location>
        <topology evidence="8">Multi-pass membrane protein</topology>
    </subcellularLocation>
</comment>
<feature type="domain" description="ABC transmembrane type-1" evidence="9">
    <location>
        <begin position="320"/>
        <end position="510"/>
    </location>
</feature>
<dbReference type="Pfam" id="PF00528">
    <property type="entry name" value="BPD_transp_1"/>
    <property type="match status" value="2"/>
</dbReference>
<feature type="transmembrane region" description="Helical" evidence="8">
    <location>
        <begin position="279"/>
        <end position="304"/>
    </location>
</feature>
<organism evidence="10 11">
    <name type="scientific">Aneurinibacillus aneurinilyticus</name>
    <name type="common">Bacillus aneurinolyticus</name>
    <dbReference type="NCBI Taxonomy" id="1391"/>
    <lineage>
        <taxon>Bacteria</taxon>
        <taxon>Bacillati</taxon>
        <taxon>Bacillota</taxon>
        <taxon>Bacilli</taxon>
        <taxon>Bacillales</taxon>
        <taxon>Paenibacillaceae</taxon>
        <taxon>Aneurinibacillus group</taxon>
        <taxon>Aneurinibacillus</taxon>
    </lineage>
</organism>
<keyword evidence="3" id="KW-1003">Cell membrane</keyword>
<evidence type="ECO:0000256" key="8">
    <source>
        <dbReference type="RuleBase" id="RU363032"/>
    </source>
</evidence>
<dbReference type="Proteomes" id="UP000561326">
    <property type="component" value="Unassembled WGS sequence"/>
</dbReference>
<feature type="transmembrane region" description="Helical" evidence="8">
    <location>
        <begin position="489"/>
        <end position="510"/>
    </location>
</feature>
<feature type="transmembrane region" description="Helical" evidence="8">
    <location>
        <begin position="386"/>
        <end position="404"/>
    </location>
</feature>
<dbReference type="PROSITE" id="PS50928">
    <property type="entry name" value="ABC_TM1"/>
    <property type="match status" value="2"/>
</dbReference>
<evidence type="ECO:0000256" key="6">
    <source>
        <dbReference type="ARBA" id="ARBA00022989"/>
    </source>
</evidence>
<dbReference type="EMBL" id="JABAGO010000007">
    <property type="protein sequence ID" value="NME97842.1"/>
    <property type="molecule type" value="Genomic_DNA"/>
</dbReference>
<evidence type="ECO:0000313" key="10">
    <source>
        <dbReference type="EMBL" id="NME97842.1"/>
    </source>
</evidence>
<evidence type="ECO:0000256" key="3">
    <source>
        <dbReference type="ARBA" id="ARBA00022475"/>
    </source>
</evidence>
<keyword evidence="4" id="KW-0997">Cell inner membrane</keyword>
<comment type="similarity">
    <text evidence="8">Belongs to the binding-protein-dependent transport system permease family.</text>
</comment>
<sequence>MWAPVLGNQWKRKKSRSPSLGLLFPVLLLCLLTALPLLYVLLRGYEVGWHEAVRLIFRPRVYELFWNTVKLVAAVTAAASLIGVAAAWCIERSQLPGRKVWNVLVTLPLAIPAFVSSYSWVSMYSGLEHFGGAVFILTLSTYPLVYLPVAAALRGMDPALEETARSLGVGAWGSFWRITLPQLRPALFNGALLVALHMLAEFGALAQLKYETFTTAIFDQYNLVFNGASAAMLTSVLLFLCLAILSVELLVRGQTRYARIGSGASRPHRRVSLTWTRPFVLCGFAVLVSLGVIIPLGNLFYWLWTGSSADFPVYEIADTVLSTIFLGFGGALLTMIFALPLVVLSVRYRGFFPNLAERLPYIIHCMPGLVIGLALVFFSIHYASPLYQTLPLLFIAYAMLYLPLAQSSLRAGLEQAPERLEEVAQTLGHRRLKVFFTVTLPLVMPGLGAGAALVFVQVMKELTATLLLRPTGLKTLAYEVWDHTSNIEYAAAAPYAIILILISGLPVYLLTMRSFTNGKKSES</sequence>
<feature type="transmembrane region" description="Helical" evidence="8">
    <location>
        <begin position="20"/>
        <end position="42"/>
    </location>
</feature>
<protein>
    <submittedName>
        <fullName evidence="10">Iron ABC transporter permease</fullName>
    </submittedName>
</protein>
<keyword evidence="7 8" id="KW-0472">Membrane</keyword>
<name>A0A848CWD5_ANEAE</name>
<dbReference type="InterPro" id="IPR035906">
    <property type="entry name" value="MetI-like_sf"/>
</dbReference>
<keyword evidence="6 8" id="KW-1133">Transmembrane helix</keyword>
<comment type="caution">
    <text evidence="10">The sequence shown here is derived from an EMBL/GenBank/DDBJ whole genome shotgun (WGS) entry which is preliminary data.</text>
</comment>
<evidence type="ECO:0000256" key="1">
    <source>
        <dbReference type="ARBA" id="ARBA00004429"/>
    </source>
</evidence>
<dbReference type="CDD" id="cd06261">
    <property type="entry name" value="TM_PBP2"/>
    <property type="match status" value="2"/>
</dbReference>
<accession>A0A848CWD5</accession>
<dbReference type="InterPro" id="IPR000515">
    <property type="entry name" value="MetI-like"/>
</dbReference>
<reference evidence="10 11" key="1">
    <citation type="submission" date="2020-04" db="EMBL/GenBank/DDBJ databases">
        <authorList>
            <person name="Hitch T.C.A."/>
            <person name="Wylensek D."/>
            <person name="Clavel T."/>
        </authorList>
    </citation>
    <scope>NUCLEOTIDE SEQUENCE [LARGE SCALE GENOMIC DNA]</scope>
    <source>
        <strain evidence="10 11">WB01_D5_05</strain>
    </source>
</reference>
<proteinExistence type="inferred from homology"/>
<dbReference type="Gene3D" id="1.10.3720.10">
    <property type="entry name" value="MetI-like"/>
    <property type="match status" value="2"/>
</dbReference>
<feature type="transmembrane region" description="Helical" evidence="8">
    <location>
        <begin position="358"/>
        <end position="380"/>
    </location>
</feature>
<dbReference type="PANTHER" id="PTHR43357:SF3">
    <property type="entry name" value="FE(3+)-TRANSPORT SYSTEM PERMEASE PROTEIN FBPB 2"/>
    <property type="match status" value="1"/>
</dbReference>
<dbReference type="RefSeq" id="WP_168974824.1">
    <property type="nucleotide sequence ID" value="NZ_CAMJCG010000010.1"/>
</dbReference>
<dbReference type="AlphaFoldDB" id="A0A848CWD5"/>
<feature type="transmembrane region" description="Helical" evidence="8">
    <location>
        <begin position="186"/>
        <end position="208"/>
    </location>
</feature>
<evidence type="ECO:0000256" key="4">
    <source>
        <dbReference type="ARBA" id="ARBA00022519"/>
    </source>
</evidence>
<feature type="transmembrane region" description="Helical" evidence="8">
    <location>
        <begin position="228"/>
        <end position="251"/>
    </location>
</feature>
<feature type="transmembrane region" description="Helical" evidence="8">
    <location>
        <begin position="64"/>
        <end position="88"/>
    </location>
</feature>
<evidence type="ECO:0000313" key="11">
    <source>
        <dbReference type="Proteomes" id="UP000561326"/>
    </source>
</evidence>
<evidence type="ECO:0000256" key="2">
    <source>
        <dbReference type="ARBA" id="ARBA00022448"/>
    </source>
</evidence>
<dbReference type="SUPFAM" id="SSF161098">
    <property type="entry name" value="MetI-like"/>
    <property type="match status" value="2"/>
</dbReference>
<evidence type="ECO:0000259" key="9">
    <source>
        <dbReference type="PROSITE" id="PS50928"/>
    </source>
</evidence>
<feature type="transmembrane region" description="Helical" evidence="8">
    <location>
        <begin position="434"/>
        <end position="459"/>
    </location>
</feature>
<keyword evidence="5 8" id="KW-0812">Transmembrane</keyword>
<dbReference type="GO" id="GO:0055085">
    <property type="term" value="P:transmembrane transport"/>
    <property type="evidence" value="ECO:0007669"/>
    <property type="project" value="InterPro"/>
</dbReference>
<feature type="transmembrane region" description="Helical" evidence="8">
    <location>
        <begin position="100"/>
        <end position="121"/>
    </location>
</feature>
<gene>
    <name evidence="10" type="ORF">HF838_06155</name>
</gene>
<evidence type="ECO:0000256" key="5">
    <source>
        <dbReference type="ARBA" id="ARBA00022692"/>
    </source>
</evidence>
<feature type="transmembrane region" description="Helical" evidence="8">
    <location>
        <begin position="133"/>
        <end position="153"/>
    </location>
</feature>
<feature type="domain" description="ABC transmembrane type-1" evidence="9">
    <location>
        <begin position="65"/>
        <end position="251"/>
    </location>
</feature>